<dbReference type="Proteomes" id="UP001054945">
    <property type="component" value="Unassembled WGS sequence"/>
</dbReference>
<gene>
    <name evidence="1" type="ORF">CEXT_303661</name>
</gene>
<protein>
    <submittedName>
        <fullName evidence="1">Uncharacterized protein</fullName>
    </submittedName>
</protein>
<accession>A0AAV4WWI6</accession>
<name>A0AAV4WWI6_CAEEX</name>
<evidence type="ECO:0000313" key="1">
    <source>
        <dbReference type="EMBL" id="GIY86852.1"/>
    </source>
</evidence>
<dbReference type="EMBL" id="BPLR01016852">
    <property type="protein sequence ID" value="GIY86852.1"/>
    <property type="molecule type" value="Genomic_DNA"/>
</dbReference>
<proteinExistence type="predicted"/>
<organism evidence="1 2">
    <name type="scientific">Caerostris extrusa</name>
    <name type="common">Bark spider</name>
    <name type="synonym">Caerostris bankana</name>
    <dbReference type="NCBI Taxonomy" id="172846"/>
    <lineage>
        <taxon>Eukaryota</taxon>
        <taxon>Metazoa</taxon>
        <taxon>Ecdysozoa</taxon>
        <taxon>Arthropoda</taxon>
        <taxon>Chelicerata</taxon>
        <taxon>Arachnida</taxon>
        <taxon>Araneae</taxon>
        <taxon>Araneomorphae</taxon>
        <taxon>Entelegynae</taxon>
        <taxon>Araneoidea</taxon>
        <taxon>Araneidae</taxon>
        <taxon>Caerostris</taxon>
    </lineage>
</organism>
<keyword evidence="2" id="KW-1185">Reference proteome</keyword>
<evidence type="ECO:0000313" key="2">
    <source>
        <dbReference type="Proteomes" id="UP001054945"/>
    </source>
</evidence>
<reference evidence="1 2" key="1">
    <citation type="submission" date="2021-06" db="EMBL/GenBank/DDBJ databases">
        <title>Caerostris extrusa draft genome.</title>
        <authorList>
            <person name="Kono N."/>
            <person name="Arakawa K."/>
        </authorList>
    </citation>
    <scope>NUCLEOTIDE SEQUENCE [LARGE SCALE GENOMIC DNA]</scope>
</reference>
<sequence length="166" mass="18921">MIDVLDKALGSIVHHHINRQWQTSSSSINATKLFFLRQGKFFAAHSFIIRPDVSSKSNHFSYDEQVAHESPKSHGEDISGIESLVFDYSQCHQGHCLTKAPLIVLFPIVPRVENTQTMEHIKNVILLLSFVLLPISVGTSTSRVRCFVGPEFKRLNFYHWPLKMFA</sequence>
<dbReference type="AlphaFoldDB" id="A0AAV4WWI6"/>
<comment type="caution">
    <text evidence="1">The sequence shown here is derived from an EMBL/GenBank/DDBJ whole genome shotgun (WGS) entry which is preliminary data.</text>
</comment>